<feature type="domain" description="Macro" evidence="2">
    <location>
        <begin position="1"/>
        <end position="157"/>
    </location>
</feature>
<dbReference type="SUPFAM" id="SSF52949">
    <property type="entry name" value="Macro domain-like"/>
    <property type="match status" value="1"/>
</dbReference>
<dbReference type="InterPro" id="IPR050892">
    <property type="entry name" value="ADP-ribose_metab_enzymes"/>
</dbReference>
<evidence type="ECO:0000256" key="1">
    <source>
        <dbReference type="ARBA" id="ARBA00035885"/>
    </source>
</evidence>
<dbReference type="PANTHER" id="PTHR12521">
    <property type="entry name" value="PROTEIN C6ORF130"/>
    <property type="match status" value="1"/>
</dbReference>
<accession>A0ABM8K865</accession>
<evidence type="ECO:0000259" key="2">
    <source>
        <dbReference type="PROSITE" id="PS51154"/>
    </source>
</evidence>
<gene>
    <name evidence="3" type="ORF">CRDW_25720</name>
</gene>
<evidence type="ECO:0000313" key="4">
    <source>
        <dbReference type="Proteomes" id="UP001380186"/>
    </source>
</evidence>
<organism evidence="3 4">
    <name type="scientific">Chryseobacterium gambrini</name>
    <dbReference type="NCBI Taxonomy" id="373672"/>
    <lineage>
        <taxon>Bacteria</taxon>
        <taxon>Pseudomonadati</taxon>
        <taxon>Bacteroidota</taxon>
        <taxon>Flavobacteriia</taxon>
        <taxon>Flavobacteriales</taxon>
        <taxon>Weeksellaceae</taxon>
        <taxon>Chryseobacterium group</taxon>
        <taxon>Chryseobacterium</taxon>
    </lineage>
</organism>
<dbReference type="PANTHER" id="PTHR12521:SF0">
    <property type="entry name" value="ADP-RIBOSE GLYCOHYDROLASE OARD1"/>
    <property type="match status" value="1"/>
</dbReference>
<dbReference type="Gene3D" id="3.40.220.10">
    <property type="entry name" value="Leucine Aminopeptidase, subunit E, domain 1"/>
    <property type="match status" value="1"/>
</dbReference>
<name>A0ABM8K865_9FLAO</name>
<comment type="catalytic activity">
    <reaction evidence="1">
        <text>an N-(ADP-alpha-D-ribosyl)-thymidine in DNA + H2O = a thymidine in DNA + ADP-D-ribose</text>
        <dbReference type="Rhea" id="RHEA:71655"/>
        <dbReference type="Rhea" id="RHEA-COMP:13556"/>
        <dbReference type="Rhea" id="RHEA-COMP:18051"/>
        <dbReference type="ChEBI" id="CHEBI:15377"/>
        <dbReference type="ChEBI" id="CHEBI:57967"/>
        <dbReference type="ChEBI" id="CHEBI:137386"/>
        <dbReference type="ChEBI" id="CHEBI:191199"/>
    </reaction>
    <physiologicalReaction direction="left-to-right" evidence="1">
        <dbReference type="Rhea" id="RHEA:71656"/>
    </physiologicalReaction>
</comment>
<dbReference type="EMBL" id="AP029022">
    <property type="protein sequence ID" value="BEV05198.1"/>
    <property type="molecule type" value="Genomic_DNA"/>
</dbReference>
<sequence>MKTIKYLKGDATNPQVEGNKIIAHICNDIGGWGKGFVLAISNRWKKPENEYRKWFQDAENFNLGEIQTIQVEEDIWICNMIAQHKIKTNSKGISPIRYESVEKCLEKLSDEAKKLNAGVHMPRIGCGLAGGKWEEIEPIIERTLLKINIEVFVYDFE</sequence>
<dbReference type="Proteomes" id="UP001380186">
    <property type="component" value="Chromosome"/>
</dbReference>
<keyword evidence="4" id="KW-1185">Reference proteome</keyword>
<dbReference type="RefSeq" id="WP_338612901.1">
    <property type="nucleotide sequence ID" value="NZ_AP029022.1"/>
</dbReference>
<protein>
    <submittedName>
        <fullName evidence="3">Macro domain-containing protein</fullName>
    </submittedName>
</protein>
<evidence type="ECO:0000313" key="3">
    <source>
        <dbReference type="EMBL" id="BEV05198.1"/>
    </source>
</evidence>
<proteinExistence type="predicted"/>
<dbReference type="InterPro" id="IPR043472">
    <property type="entry name" value="Macro_dom-like"/>
</dbReference>
<dbReference type="SMART" id="SM00506">
    <property type="entry name" value="A1pp"/>
    <property type="match status" value="1"/>
</dbReference>
<dbReference type="InterPro" id="IPR002589">
    <property type="entry name" value="Macro_dom"/>
</dbReference>
<dbReference type="PROSITE" id="PS51154">
    <property type="entry name" value="MACRO"/>
    <property type="match status" value="1"/>
</dbReference>
<reference evidence="3 4" key="1">
    <citation type="journal article" date="2020" name="Microbes Environ.">
        <title>Synthetic bacterial community of duckweed: a simple and stable system to study plant-microbe interactions.</title>
        <authorList>
            <person name="Ishizawa H."/>
            <person name="Tada M."/>
            <person name="Kuroda M."/>
            <person name="Inoue D."/>
            <person name="Futamata H."/>
            <person name="Ike M."/>
        </authorList>
    </citation>
    <scope>NUCLEOTIDE SEQUENCE [LARGE SCALE GENOMIC DNA]</scope>
    <source>
        <strain evidence="3 4">DW100</strain>
    </source>
</reference>
<dbReference type="CDD" id="cd02901">
    <property type="entry name" value="Macro_Poa1p-like"/>
    <property type="match status" value="1"/>
</dbReference>